<dbReference type="InterPro" id="IPR012341">
    <property type="entry name" value="6hp_glycosidase-like_sf"/>
</dbReference>
<dbReference type="GO" id="GO:0005975">
    <property type="term" value="P:carbohydrate metabolic process"/>
    <property type="evidence" value="ECO:0007669"/>
    <property type="project" value="InterPro"/>
</dbReference>
<dbReference type="Pfam" id="PF05147">
    <property type="entry name" value="LANC_like"/>
    <property type="match status" value="1"/>
</dbReference>
<dbReference type="EMBL" id="KV722433">
    <property type="protein sequence ID" value="OCH89154.1"/>
    <property type="molecule type" value="Genomic_DNA"/>
</dbReference>
<dbReference type="SMART" id="SM01260">
    <property type="entry name" value="LANC_like"/>
    <property type="match status" value="1"/>
</dbReference>
<dbReference type="GO" id="GO:0046872">
    <property type="term" value="F:metal ion binding"/>
    <property type="evidence" value="ECO:0007669"/>
    <property type="project" value="UniProtKB-KW"/>
</dbReference>
<evidence type="ECO:0000313" key="2">
    <source>
        <dbReference type="EMBL" id="OCH89154.1"/>
    </source>
</evidence>
<evidence type="ECO:0000256" key="1">
    <source>
        <dbReference type="PIRSR" id="PIRSR607822-1"/>
    </source>
</evidence>
<dbReference type="PANTHER" id="PTHR12736:SF7">
    <property type="entry name" value="LANC-LIKE PROTEIN 3"/>
    <property type="match status" value="1"/>
</dbReference>
<organism evidence="2 3">
    <name type="scientific">Obba rivulosa</name>
    <dbReference type="NCBI Taxonomy" id="1052685"/>
    <lineage>
        <taxon>Eukaryota</taxon>
        <taxon>Fungi</taxon>
        <taxon>Dikarya</taxon>
        <taxon>Basidiomycota</taxon>
        <taxon>Agaricomycotina</taxon>
        <taxon>Agaricomycetes</taxon>
        <taxon>Polyporales</taxon>
        <taxon>Gelatoporiaceae</taxon>
        <taxon>Obba</taxon>
    </lineage>
</organism>
<gene>
    <name evidence="2" type="ORF">OBBRIDRAFT_794510</name>
</gene>
<keyword evidence="1" id="KW-0862">Zinc</keyword>
<protein>
    <submittedName>
        <fullName evidence="2">Uncharacterized protein</fullName>
    </submittedName>
</protein>
<dbReference type="PRINTS" id="PR01950">
    <property type="entry name" value="LANCSUPER"/>
</dbReference>
<evidence type="ECO:0000313" key="3">
    <source>
        <dbReference type="Proteomes" id="UP000250043"/>
    </source>
</evidence>
<keyword evidence="3" id="KW-1185">Reference proteome</keyword>
<reference evidence="2 3" key="1">
    <citation type="submission" date="2016-07" db="EMBL/GenBank/DDBJ databases">
        <title>Draft genome of the white-rot fungus Obba rivulosa 3A-2.</title>
        <authorList>
            <consortium name="DOE Joint Genome Institute"/>
            <person name="Miettinen O."/>
            <person name="Riley R."/>
            <person name="Acob R."/>
            <person name="Barry K."/>
            <person name="Cullen D."/>
            <person name="De Vries R."/>
            <person name="Hainaut M."/>
            <person name="Hatakka A."/>
            <person name="Henrissat B."/>
            <person name="Hilden K."/>
            <person name="Kuo R."/>
            <person name="Labutti K."/>
            <person name="Lipzen A."/>
            <person name="Makela M.R."/>
            <person name="Sandor L."/>
            <person name="Spatafora J.W."/>
            <person name="Grigoriev I.V."/>
            <person name="Hibbett D.S."/>
        </authorList>
    </citation>
    <scope>NUCLEOTIDE SEQUENCE [LARGE SCALE GENOMIC DNA]</scope>
    <source>
        <strain evidence="2 3">3A-2</strain>
    </source>
</reference>
<dbReference type="AlphaFoldDB" id="A0A8E2DKS4"/>
<dbReference type="Gene3D" id="1.50.10.10">
    <property type="match status" value="1"/>
</dbReference>
<dbReference type="InterPro" id="IPR007822">
    <property type="entry name" value="LANC-like"/>
</dbReference>
<keyword evidence="1" id="KW-0479">Metal-binding</keyword>
<accession>A0A8E2DKS4</accession>
<feature type="binding site" evidence="1">
    <location>
        <position position="325"/>
    </location>
    <ligand>
        <name>Zn(2+)</name>
        <dbReference type="ChEBI" id="CHEBI:29105"/>
    </ligand>
</feature>
<sequence length="485" mass="52920">MDPPRHIPHTNEPPSPTELEVAAATIRDALMSNARWVHKNPASKQSVYTGEAGTLLMDWRIYSLFPSLPEPPGTSVCTLTSTPFSTPHAGSHASFLETSVGPATLLLIHKLRTLASSGMSAHPPGGKTWQTCERLLNEALEAAANEEISDDGCEVMYGRAGLLYAILLLREELSRAVSDYGRAPADNLQRDPVAKAAAHICAEKNVQALVDDIIERGRVGAKAYAKELDEEQRASAPALMWSWHKKRYLGGAHGVAGILQMLVSCPSRVIRSHWPAIHSTLEWLLTVQNPSGNWPSKTNHHLRTGTKLLMRQSSSGSDDELVQWCHGAPGVLIMLSLVLRRCRRSTHVPLRDGLADEIANALERGGALVYERGFLRKGVGLCHGVGGNVYALLAVSDVLDRPKDGKKDWLARATHFALLATSYRALQEKGEMHISDSPYSLYEGVAGMCCAWAEVAARLTKDPGEFEPHGMLGYDDLLPTTMSLR</sequence>
<dbReference type="SUPFAM" id="SSF158745">
    <property type="entry name" value="LanC-like"/>
    <property type="match status" value="1"/>
</dbReference>
<name>A0A8E2DKS4_9APHY</name>
<dbReference type="Proteomes" id="UP000250043">
    <property type="component" value="Unassembled WGS sequence"/>
</dbReference>
<dbReference type="CDD" id="cd04794">
    <property type="entry name" value="euk_LANCL"/>
    <property type="match status" value="1"/>
</dbReference>
<proteinExistence type="predicted"/>
<dbReference type="GO" id="GO:0031179">
    <property type="term" value="P:peptide modification"/>
    <property type="evidence" value="ECO:0007669"/>
    <property type="project" value="InterPro"/>
</dbReference>
<dbReference type="PANTHER" id="PTHR12736">
    <property type="entry name" value="LANC-LIKE PROTEIN"/>
    <property type="match status" value="1"/>
</dbReference>
<dbReference type="OrthoDB" id="10257263at2759"/>
<feature type="binding site" evidence="1">
    <location>
        <position position="382"/>
    </location>
    <ligand>
        <name>Zn(2+)</name>
        <dbReference type="ChEBI" id="CHEBI:29105"/>
    </ligand>
</feature>
<feature type="binding site" evidence="1">
    <location>
        <position position="383"/>
    </location>
    <ligand>
        <name>Zn(2+)</name>
        <dbReference type="ChEBI" id="CHEBI:29105"/>
    </ligand>
</feature>
<dbReference type="GO" id="GO:0005886">
    <property type="term" value="C:plasma membrane"/>
    <property type="evidence" value="ECO:0007669"/>
    <property type="project" value="TreeGrafter"/>
</dbReference>